<evidence type="ECO:0000256" key="14">
    <source>
        <dbReference type="ARBA" id="ARBA00029983"/>
    </source>
</evidence>
<evidence type="ECO:0000256" key="6">
    <source>
        <dbReference type="ARBA" id="ARBA00022816"/>
    </source>
</evidence>
<dbReference type="CTD" id="2733"/>
<evidence type="ECO:0000256" key="12">
    <source>
        <dbReference type="ARBA" id="ARBA00024680"/>
    </source>
</evidence>
<dbReference type="GO" id="GO:0031369">
    <property type="term" value="F:translation initiation factor binding"/>
    <property type="evidence" value="ECO:0007669"/>
    <property type="project" value="TreeGrafter"/>
</dbReference>
<keyword evidence="4" id="KW-0813">Transport</keyword>
<dbReference type="GO" id="GO:0005737">
    <property type="term" value="C:cytoplasm"/>
    <property type="evidence" value="ECO:0007669"/>
    <property type="project" value="UniProtKB-SubCell"/>
</dbReference>
<keyword evidence="8" id="KW-0811">Translocation</keyword>
<comment type="similarity">
    <text evidence="3">Belongs to the GLE1 family.</text>
</comment>
<dbReference type="Gene3D" id="1.25.40.510">
    <property type="entry name" value="GLE1-like"/>
    <property type="match status" value="1"/>
</dbReference>
<keyword evidence="11" id="KW-0539">Nucleus</keyword>
<dbReference type="InterPro" id="IPR012476">
    <property type="entry name" value="GLE1"/>
</dbReference>
<dbReference type="PANTHER" id="PTHR12960">
    <property type="entry name" value="GLE-1-RELATED"/>
    <property type="match status" value="1"/>
</dbReference>
<keyword evidence="6" id="KW-0509">mRNA transport</keyword>
<dbReference type="GeneID" id="107268801"/>
<evidence type="ECO:0000256" key="4">
    <source>
        <dbReference type="ARBA" id="ARBA00022448"/>
    </source>
</evidence>
<gene>
    <name evidence="18" type="primary">LOC107268801</name>
</gene>
<evidence type="ECO:0000256" key="2">
    <source>
        <dbReference type="ARBA" id="ARBA00004567"/>
    </source>
</evidence>
<comment type="subcellular location">
    <subcellularLocation>
        <location evidence="1">Cytoplasm</location>
    </subcellularLocation>
    <subcellularLocation>
        <location evidence="2">Nucleus</location>
        <location evidence="2">Nuclear pore complex</location>
    </subcellularLocation>
</comment>
<dbReference type="GO" id="GO:0000822">
    <property type="term" value="F:inositol hexakisphosphate binding"/>
    <property type="evidence" value="ECO:0007669"/>
    <property type="project" value="TreeGrafter"/>
</dbReference>
<evidence type="ECO:0000256" key="10">
    <source>
        <dbReference type="ARBA" id="ARBA00023132"/>
    </source>
</evidence>
<evidence type="ECO:0000256" key="16">
    <source>
        <dbReference type="SAM" id="Coils"/>
    </source>
</evidence>
<evidence type="ECO:0000256" key="1">
    <source>
        <dbReference type="ARBA" id="ARBA00004496"/>
    </source>
</evidence>
<dbReference type="RefSeq" id="XP_015597414.1">
    <property type="nucleotide sequence ID" value="XM_015741928.2"/>
</dbReference>
<keyword evidence="7" id="KW-0653">Protein transport</keyword>
<evidence type="ECO:0000256" key="11">
    <source>
        <dbReference type="ARBA" id="ARBA00023242"/>
    </source>
</evidence>
<dbReference type="FunFam" id="1.25.40.510:FF:000001">
    <property type="entry name" value="Nucleoporin GLE1 isoform 1"/>
    <property type="match status" value="1"/>
</dbReference>
<comment type="function">
    <text evidence="12">Required for the export of mRNAs containing poly(A) tails from the nucleus into the cytoplasm. May be involved in the terminal step of the mRNA transport through the nuclear pore complex (NPC).</text>
</comment>
<dbReference type="Proteomes" id="UP000694920">
    <property type="component" value="Unplaced"/>
</dbReference>
<proteinExistence type="inferred from homology"/>
<dbReference type="GO" id="GO:0044614">
    <property type="term" value="C:nuclear pore cytoplasmic filaments"/>
    <property type="evidence" value="ECO:0007669"/>
    <property type="project" value="TreeGrafter"/>
</dbReference>
<dbReference type="InterPro" id="IPR038506">
    <property type="entry name" value="GLE1-like_sf"/>
</dbReference>
<dbReference type="KEGG" id="ccin:107268801"/>
<dbReference type="Pfam" id="PF07817">
    <property type="entry name" value="GLE1"/>
    <property type="match status" value="1"/>
</dbReference>
<dbReference type="GO" id="GO:0016973">
    <property type="term" value="P:poly(A)+ mRNA export from nucleus"/>
    <property type="evidence" value="ECO:0007669"/>
    <property type="project" value="InterPro"/>
</dbReference>
<evidence type="ECO:0000313" key="18">
    <source>
        <dbReference type="RefSeq" id="XP_015597414.1"/>
    </source>
</evidence>
<keyword evidence="17" id="KW-1185">Reference proteome</keyword>
<keyword evidence="5" id="KW-0963">Cytoplasm</keyword>
<evidence type="ECO:0000256" key="7">
    <source>
        <dbReference type="ARBA" id="ARBA00022927"/>
    </source>
</evidence>
<evidence type="ECO:0000256" key="9">
    <source>
        <dbReference type="ARBA" id="ARBA00023054"/>
    </source>
</evidence>
<organism evidence="17 18">
    <name type="scientific">Cephus cinctus</name>
    <name type="common">Wheat stem sawfly</name>
    <dbReference type="NCBI Taxonomy" id="211228"/>
    <lineage>
        <taxon>Eukaryota</taxon>
        <taxon>Metazoa</taxon>
        <taxon>Ecdysozoa</taxon>
        <taxon>Arthropoda</taxon>
        <taxon>Hexapoda</taxon>
        <taxon>Insecta</taxon>
        <taxon>Pterygota</taxon>
        <taxon>Neoptera</taxon>
        <taxon>Endopterygota</taxon>
        <taxon>Hymenoptera</taxon>
        <taxon>Cephoidea</taxon>
        <taxon>Cephidae</taxon>
        <taxon>Cephus</taxon>
    </lineage>
</organism>
<protein>
    <recommendedName>
        <fullName evidence="13">mRNA export factor GLE1</fullName>
    </recommendedName>
    <alternativeName>
        <fullName evidence="15">GLE1 RNA export mediator</fullName>
    </alternativeName>
    <alternativeName>
        <fullName evidence="14">Nucleoporin GLE1</fullName>
    </alternativeName>
</protein>
<dbReference type="PANTHER" id="PTHR12960:SF0">
    <property type="entry name" value="MRNA EXPORT FACTOR GLE1"/>
    <property type="match status" value="1"/>
</dbReference>
<evidence type="ECO:0000256" key="5">
    <source>
        <dbReference type="ARBA" id="ARBA00022490"/>
    </source>
</evidence>
<dbReference type="GO" id="GO:0015031">
    <property type="term" value="P:protein transport"/>
    <property type="evidence" value="ECO:0007669"/>
    <property type="project" value="UniProtKB-KW"/>
</dbReference>
<keyword evidence="10" id="KW-0906">Nuclear pore complex</keyword>
<accession>A0AAJ7BZI9</accession>
<evidence type="ECO:0000256" key="13">
    <source>
        <dbReference type="ARBA" id="ARBA00026227"/>
    </source>
</evidence>
<evidence type="ECO:0000313" key="17">
    <source>
        <dbReference type="Proteomes" id="UP000694920"/>
    </source>
</evidence>
<dbReference type="AlphaFoldDB" id="A0AAJ7BZI9"/>
<evidence type="ECO:0000256" key="15">
    <source>
        <dbReference type="ARBA" id="ARBA00030897"/>
    </source>
</evidence>
<dbReference type="GO" id="GO:0005543">
    <property type="term" value="F:phospholipid binding"/>
    <property type="evidence" value="ECO:0007669"/>
    <property type="project" value="TreeGrafter"/>
</dbReference>
<sequence>MPHFVDFRDNKKIQNMNDTAAEFPCLKASILRKASNISGAVDQVTIGPDSVLNNTNTTWRDNIENEQNGTNVKELYSPNIQNVQTSTTSTAKISTSGITFSVRKIFLENEIQRREEVRKAIVRRWQQMEESERALQVELEILKSTMALKRAREEAEEMAKREAEEARVVQLTEIRRKHEQQLSAQRIQERQERLRREAIEHIKLQKKKELTDKVAPFHAGFLSNCQNIGTLSKSCKDRNAAGIALLMYATELNELNLQMEAINQKARMGELTAAGVCAAERIAQQSTEILNNFRSEIERSNELCEKVGIQSLGQLQQPYEALNNPQESQEKITQPEEISESTIFLPEIELKSQENQSATVTAAQEGIPALNETPVVELASNLNSTAPQLAVKEINDNGRDVTAEVVANVESNSAYDVLQFVDKESLKLFVQSQEFLEHHMAIYADLLRQSSSKEFRFECQKAINIPVNAISGVSGEHLRDKYERLQQLLSGKFPGNVTSHPQGIAYCKDVLAKKIVSQGETLISSKPEMAFPVAAVAVALWNEHPDFGELLMAHFHKTCPYTVPIFLPQQKGQSNEDYYRSLGYKYGEDGTVEKQDKYLKRMSGLIRLYASIIVTRQRRGVTKTHPHGLQNAWRWLAAILNIEPRPDMSDVCATLLRDMLDVAGSALWNAYPKQFMKLLMLLVNQYYPRVRNMGGVGGGPMARLEEFLKNSLSRGSIPAPEGQLAPNFW</sequence>
<evidence type="ECO:0000256" key="8">
    <source>
        <dbReference type="ARBA" id="ARBA00023010"/>
    </source>
</evidence>
<keyword evidence="9 16" id="KW-0175">Coiled coil</keyword>
<name>A0AAJ7BZI9_CEPCN</name>
<evidence type="ECO:0000256" key="3">
    <source>
        <dbReference type="ARBA" id="ARBA00011056"/>
    </source>
</evidence>
<reference evidence="18" key="1">
    <citation type="submission" date="2025-08" db="UniProtKB">
        <authorList>
            <consortium name="RefSeq"/>
        </authorList>
    </citation>
    <scope>IDENTIFICATION</scope>
</reference>
<feature type="coiled-coil region" evidence="16">
    <location>
        <begin position="145"/>
        <end position="197"/>
    </location>
</feature>